<dbReference type="SUPFAM" id="SSF81301">
    <property type="entry name" value="Nucleotidyltransferase"/>
    <property type="match status" value="1"/>
</dbReference>
<dbReference type="RefSeq" id="WP_007923655.1">
    <property type="nucleotide sequence ID" value="NZ_ADVG01000006.1"/>
</dbReference>
<gene>
    <name evidence="1" type="ORF">Krac_0134</name>
</gene>
<dbReference type="eggNOG" id="ENOG5033HMD">
    <property type="taxonomic scope" value="Bacteria"/>
</dbReference>
<evidence type="ECO:0000313" key="1">
    <source>
        <dbReference type="EMBL" id="EFH79656.1"/>
    </source>
</evidence>
<reference evidence="1 2" key="1">
    <citation type="journal article" date="2011" name="Stand. Genomic Sci.">
        <title>Non-contiguous finished genome sequence and contextual data of the filamentous soil bacterium Ktedonobacter racemifer type strain (SOSP1-21).</title>
        <authorList>
            <person name="Chang Y.J."/>
            <person name="Land M."/>
            <person name="Hauser L."/>
            <person name="Chertkov O."/>
            <person name="Del Rio T.G."/>
            <person name="Nolan M."/>
            <person name="Copeland A."/>
            <person name="Tice H."/>
            <person name="Cheng J.F."/>
            <person name="Lucas S."/>
            <person name="Han C."/>
            <person name="Goodwin L."/>
            <person name="Pitluck S."/>
            <person name="Ivanova N."/>
            <person name="Ovchinikova G."/>
            <person name="Pati A."/>
            <person name="Chen A."/>
            <person name="Palaniappan K."/>
            <person name="Mavromatis K."/>
            <person name="Liolios K."/>
            <person name="Brettin T."/>
            <person name="Fiebig A."/>
            <person name="Rohde M."/>
            <person name="Abt B."/>
            <person name="Goker M."/>
            <person name="Detter J.C."/>
            <person name="Woyke T."/>
            <person name="Bristow J."/>
            <person name="Eisen J.A."/>
            <person name="Markowitz V."/>
            <person name="Hugenholtz P."/>
            <person name="Kyrpides N.C."/>
            <person name="Klenk H.P."/>
            <person name="Lapidus A."/>
        </authorList>
    </citation>
    <scope>NUCLEOTIDE SEQUENCE [LARGE SCALE GENOMIC DNA]</scope>
    <source>
        <strain evidence="2">DSM 44963</strain>
    </source>
</reference>
<dbReference type="EMBL" id="ADVG01000006">
    <property type="protein sequence ID" value="EFH79656.1"/>
    <property type="molecule type" value="Genomic_DNA"/>
</dbReference>
<protein>
    <submittedName>
        <fullName evidence="1">Uncharacterized protein</fullName>
    </submittedName>
</protein>
<comment type="caution">
    <text evidence="1">The sequence shown here is derived from an EMBL/GenBank/DDBJ whole genome shotgun (WGS) entry which is preliminary data.</text>
</comment>
<organism evidence="1 2">
    <name type="scientific">Ktedonobacter racemifer DSM 44963</name>
    <dbReference type="NCBI Taxonomy" id="485913"/>
    <lineage>
        <taxon>Bacteria</taxon>
        <taxon>Bacillati</taxon>
        <taxon>Chloroflexota</taxon>
        <taxon>Ktedonobacteria</taxon>
        <taxon>Ktedonobacterales</taxon>
        <taxon>Ktedonobacteraceae</taxon>
        <taxon>Ktedonobacter</taxon>
    </lineage>
</organism>
<keyword evidence="2" id="KW-1185">Reference proteome</keyword>
<proteinExistence type="predicted"/>
<dbReference type="InParanoid" id="D6U8U6"/>
<evidence type="ECO:0000313" key="2">
    <source>
        <dbReference type="Proteomes" id="UP000004508"/>
    </source>
</evidence>
<dbReference type="InterPro" id="IPR043519">
    <property type="entry name" value="NT_sf"/>
</dbReference>
<dbReference type="AlphaFoldDB" id="D6U8U6"/>
<dbReference type="STRING" id="485913.Krac_0134"/>
<dbReference type="OrthoDB" id="190748at2"/>
<accession>D6U8U6</accession>
<name>D6U8U6_KTERA</name>
<sequence length="188" mass="21564">MKMLNSKIIMRNCEYVGEKCAELGLNVKLLLVGGAYMLLLMGNRPTTHDVDVVVILDQPTEAENRQHYRDVKAVIAAVTKERGLPNAWLNDDVTTITDQVGTPRNARLWKRFGGLYIYVPEPAYMLALKLFSARPRDDRDIQALAEKLHVSTQAQAWTVLQRHINPRFLADREHQKKVQKALKRNFKE</sequence>
<dbReference type="Proteomes" id="UP000004508">
    <property type="component" value="Unassembled WGS sequence"/>
</dbReference>